<keyword evidence="1" id="KW-0677">Repeat</keyword>
<feature type="domain" description="Nephrocystin 3-like N-terminal" evidence="3">
    <location>
        <begin position="442"/>
        <end position="605"/>
    </location>
</feature>
<sequence length="643" mass="72315">MPPNRVTDLAAAQPNTLLNFAWENAGAADQTTLMMSIVDDAKEQREQEKLRLQSYYSGNGAPSLEIQFLGNESTQLSQVLQQLAPNDPNKVWTFQDFQNAVEDAKVKWESKKRLGGGKVQATFHKLMGKFKTHSNLFSFMPSGNEYTSIICWACSALVNASVQHTDTVEELANVMEVVNEAASMVELESGMFKGEVVQRAVAKFYTAVFLLLGDVAMWYNSKSWEKFRNSFHEGFHKQFASALQNVQRMSAVVGRTASMAAAAEGRHMRLTVEELRQEIMDERAGLSGALRRIAQSLADQFAAHAQRLEEQSKLDHEETRRQVLAAVNGQMQHTEASYRKIINSGWDLLRENLRKITYDQQEDRNRKQLMYMQQKWLMGPGAELETNHDDIPSGEAPPNIGEMQKLVENLLVYITKGARMLDEPEEVLPTTTHERVAVAIGTWLQSPDSAVLYLEYPAMSGIIPQISLVTYRLVLSADSLNAPIISFFCRPSIQQEQDEGDGDSDPLVGLVYSLTYQILSQLPSLQSQSTISADADFEGLDATSWKKALQLFEKALKWVPPLMLCVIDRLEEFERRREDQVKELIDVLRNQVKEPSKTFKVLFTSSNRSFALLDSLPSSEIDIVETNTHSFRGGGPGRTLFIV</sequence>
<evidence type="ECO:0000259" key="2">
    <source>
        <dbReference type="Pfam" id="PF24809"/>
    </source>
</evidence>
<dbReference type="PANTHER" id="PTHR40619">
    <property type="entry name" value="FUNGAL STAND N-TERMINAL GOODBYE DOMAIN-CONTAINING PROTEIN"/>
    <property type="match status" value="1"/>
</dbReference>
<dbReference type="EMBL" id="KN847480">
    <property type="protein sequence ID" value="KIX02887.1"/>
    <property type="molecule type" value="Genomic_DNA"/>
</dbReference>
<accession>A0A0D2FLL6</accession>
<dbReference type="Pfam" id="PF24809">
    <property type="entry name" value="DUF7708"/>
    <property type="match status" value="1"/>
</dbReference>
<dbReference type="PANTHER" id="PTHR40619:SF3">
    <property type="entry name" value="FUNGAL STAND N-TERMINAL GOODBYE DOMAIN-CONTAINING PROTEIN"/>
    <property type="match status" value="1"/>
</dbReference>
<dbReference type="VEuPathDB" id="FungiDB:Z518_08830"/>
<dbReference type="RefSeq" id="XP_013270023.1">
    <property type="nucleotide sequence ID" value="XM_013414569.1"/>
</dbReference>
<dbReference type="InterPro" id="IPR056125">
    <property type="entry name" value="DUF7708"/>
</dbReference>
<dbReference type="AlphaFoldDB" id="A0A0D2FLL6"/>
<dbReference type="Proteomes" id="UP000053617">
    <property type="component" value="Unassembled WGS sequence"/>
</dbReference>
<dbReference type="Pfam" id="PF24883">
    <property type="entry name" value="NPHP3_N"/>
    <property type="match status" value="1"/>
</dbReference>
<keyword evidence="5" id="KW-1185">Reference proteome</keyword>
<proteinExistence type="predicted"/>
<name>A0A0D2FLL6_9EURO</name>
<evidence type="ECO:0008006" key="6">
    <source>
        <dbReference type="Google" id="ProtNLM"/>
    </source>
</evidence>
<dbReference type="InterPro" id="IPR056884">
    <property type="entry name" value="NPHP3-like_N"/>
</dbReference>
<dbReference type="GeneID" id="25296901"/>
<reference evidence="4 5" key="1">
    <citation type="submission" date="2015-01" db="EMBL/GenBank/DDBJ databases">
        <title>The Genome Sequence of Rhinocladiella mackenzie CBS 650.93.</title>
        <authorList>
            <consortium name="The Broad Institute Genomics Platform"/>
            <person name="Cuomo C."/>
            <person name="de Hoog S."/>
            <person name="Gorbushina A."/>
            <person name="Stielow B."/>
            <person name="Teixiera M."/>
            <person name="Abouelleil A."/>
            <person name="Chapman S.B."/>
            <person name="Priest M."/>
            <person name="Young S.K."/>
            <person name="Wortman J."/>
            <person name="Nusbaum C."/>
            <person name="Birren B."/>
        </authorList>
    </citation>
    <scope>NUCLEOTIDE SEQUENCE [LARGE SCALE GENOMIC DNA]</scope>
    <source>
        <strain evidence="4 5">CBS 650.93</strain>
    </source>
</reference>
<protein>
    <recommendedName>
        <fullName evidence="6">Fungal STAND N-terminal Goodbye domain-containing protein</fullName>
    </recommendedName>
</protein>
<dbReference type="STRING" id="1442369.A0A0D2FLL6"/>
<evidence type="ECO:0000313" key="4">
    <source>
        <dbReference type="EMBL" id="KIX02887.1"/>
    </source>
</evidence>
<organism evidence="4 5">
    <name type="scientific">Rhinocladiella mackenziei CBS 650.93</name>
    <dbReference type="NCBI Taxonomy" id="1442369"/>
    <lineage>
        <taxon>Eukaryota</taxon>
        <taxon>Fungi</taxon>
        <taxon>Dikarya</taxon>
        <taxon>Ascomycota</taxon>
        <taxon>Pezizomycotina</taxon>
        <taxon>Eurotiomycetes</taxon>
        <taxon>Chaetothyriomycetidae</taxon>
        <taxon>Chaetothyriales</taxon>
        <taxon>Herpotrichiellaceae</taxon>
        <taxon>Rhinocladiella</taxon>
    </lineage>
</organism>
<gene>
    <name evidence="4" type="ORF">Z518_08830</name>
</gene>
<dbReference type="OrthoDB" id="4840035at2759"/>
<dbReference type="HOGENOM" id="CLU_425869_0_0_1"/>
<evidence type="ECO:0000313" key="5">
    <source>
        <dbReference type="Proteomes" id="UP000053617"/>
    </source>
</evidence>
<evidence type="ECO:0000256" key="1">
    <source>
        <dbReference type="ARBA" id="ARBA00022737"/>
    </source>
</evidence>
<feature type="domain" description="DUF7708" evidence="2">
    <location>
        <begin position="128"/>
        <end position="264"/>
    </location>
</feature>
<evidence type="ECO:0000259" key="3">
    <source>
        <dbReference type="Pfam" id="PF24883"/>
    </source>
</evidence>